<dbReference type="EMBL" id="OZ019907">
    <property type="protein sequence ID" value="CAK9206379.1"/>
    <property type="molecule type" value="Genomic_DNA"/>
</dbReference>
<sequence>MNYAISSHPTWVKIKVTTTTATDSADSESDLLQQQQQKKVGSWQRFYSHWLSRMAFMRRAAPLLKVVVIADRKISNVRKWAGCSFCCNNNTLQLLDFFSSTATDVYLLLFTLALRNMNVV</sequence>
<keyword evidence="2" id="KW-1185">Reference proteome</keyword>
<accession>A0ABP0TVV9</accession>
<proteinExistence type="predicted"/>
<dbReference type="Proteomes" id="UP001497512">
    <property type="component" value="Chromosome 15"/>
</dbReference>
<reference evidence="1" key="1">
    <citation type="submission" date="2024-02" db="EMBL/GenBank/DDBJ databases">
        <authorList>
            <consortium name="ELIXIR-Norway"/>
            <consortium name="Elixir Norway"/>
        </authorList>
    </citation>
    <scope>NUCLEOTIDE SEQUENCE</scope>
</reference>
<gene>
    <name evidence="1" type="ORF">CSSPTR1EN2_LOCUS8319</name>
</gene>
<protein>
    <submittedName>
        <fullName evidence="1">Uncharacterized protein</fullName>
    </submittedName>
</protein>
<organism evidence="1 2">
    <name type="scientific">Sphagnum troendelagicum</name>
    <dbReference type="NCBI Taxonomy" id="128251"/>
    <lineage>
        <taxon>Eukaryota</taxon>
        <taxon>Viridiplantae</taxon>
        <taxon>Streptophyta</taxon>
        <taxon>Embryophyta</taxon>
        <taxon>Bryophyta</taxon>
        <taxon>Sphagnophytina</taxon>
        <taxon>Sphagnopsida</taxon>
        <taxon>Sphagnales</taxon>
        <taxon>Sphagnaceae</taxon>
        <taxon>Sphagnum</taxon>
    </lineage>
</organism>
<evidence type="ECO:0000313" key="2">
    <source>
        <dbReference type="Proteomes" id="UP001497512"/>
    </source>
</evidence>
<evidence type="ECO:0000313" key="1">
    <source>
        <dbReference type="EMBL" id="CAK9206379.1"/>
    </source>
</evidence>
<name>A0ABP0TVV9_9BRYO</name>